<keyword evidence="3" id="KW-1003">Cell membrane</keyword>
<dbReference type="HOGENOM" id="CLU_016047_0_2_12"/>
<keyword evidence="6 7" id="KW-0472">Membrane</keyword>
<comment type="subcellular location">
    <subcellularLocation>
        <location evidence="1 7">Cell membrane</location>
        <topology evidence="1 7">Multi-pass membrane protein</topology>
    </subcellularLocation>
</comment>
<evidence type="ECO:0000256" key="6">
    <source>
        <dbReference type="ARBA" id="ARBA00023136"/>
    </source>
</evidence>
<dbReference type="Pfam" id="PF00528">
    <property type="entry name" value="BPD_transp_1"/>
    <property type="match status" value="1"/>
</dbReference>
<dbReference type="InterPro" id="IPR035906">
    <property type="entry name" value="MetI-like_sf"/>
</dbReference>
<feature type="domain" description="ABC transmembrane type-1" evidence="8">
    <location>
        <begin position="81"/>
        <end position="296"/>
    </location>
</feature>
<dbReference type="KEGG" id="scc:Spico_0667"/>
<sequence length="310" mass="34956">MGMERSLSKKFRNNVTSYAFLIPWLLGFFVLTVYPMVYSLYLSFTEYNILQPPKWVGLRNYFVMFGGNKLYQGDERFLNSLFVTLKFVFISVPLKLVFALVIAMVMNRKLKLMPLYRALYYIPTLLGGSVAIAVLWRRLFAGDGIFNLILKNIFSVSNPPSWISDPRYALSTLIILAVWQFGSPMIIFLAGLQQIPKEYYEASAVDGAGKTWQLFSITLPCLSPIIMFNFIMQMISAFQSFTQAFVVSGGSGGPLDSTMFYSLYLYIKGFGFSEMGYASAMAWVLLIVIAALTALSFRFSGRLVSYGSGE</sequence>
<dbReference type="Gene3D" id="1.10.3720.10">
    <property type="entry name" value="MetI-like"/>
    <property type="match status" value="1"/>
</dbReference>
<evidence type="ECO:0000256" key="5">
    <source>
        <dbReference type="ARBA" id="ARBA00022989"/>
    </source>
</evidence>
<dbReference type="EMBL" id="CP002659">
    <property type="protein sequence ID" value="AEC01893.1"/>
    <property type="molecule type" value="Genomic_DNA"/>
</dbReference>
<gene>
    <name evidence="9" type="ordered locus">Spico_0667</name>
</gene>
<dbReference type="GO" id="GO:0055085">
    <property type="term" value="P:transmembrane transport"/>
    <property type="evidence" value="ECO:0007669"/>
    <property type="project" value="InterPro"/>
</dbReference>
<feature type="transmembrane region" description="Helical" evidence="7">
    <location>
        <begin position="87"/>
        <end position="106"/>
    </location>
</feature>
<dbReference type="InterPro" id="IPR000515">
    <property type="entry name" value="MetI-like"/>
</dbReference>
<accession>F4GKY0</accession>
<dbReference type="PANTHER" id="PTHR30193:SF1">
    <property type="entry name" value="ABC TRANSPORTER PERMEASE PROTEIN YESP-RELATED"/>
    <property type="match status" value="1"/>
</dbReference>
<organism evidence="9 10">
    <name type="scientific">Parasphaerochaeta coccoides (strain ATCC BAA-1237 / DSM 17374 / SPN1)</name>
    <name type="common">Sphaerochaeta coccoides</name>
    <dbReference type="NCBI Taxonomy" id="760011"/>
    <lineage>
        <taxon>Bacteria</taxon>
        <taxon>Pseudomonadati</taxon>
        <taxon>Spirochaetota</taxon>
        <taxon>Spirochaetia</taxon>
        <taxon>Spirochaetales</taxon>
        <taxon>Sphaerochaetaceae</taxon>
        <taxon>Parasphaerochaeta</taxon>
    </lineage>
</organism>
<feature type="transmembrane region" description="Helical" evidence="7">
    <location>
        <begin position="279"/>
        <end position="299"/>
    </location>
</feature>
<dbReference type="SUPFAM" id="SSF160964">
    <property type="entry name" value="MalF N-terminal region-like"/>
    <property type="match status" value="1"/>
</dbReference>
<feature type="transmembrane region" description="Helical" evidence="7">
    <location>
        <begin position="212"/>
        <end position="232"/>
    </location>
</feature>
<keyword evidence="10" id="KW-1185">Reference proteome</keyword>
<keyword evidence="2 7" id="KW-0813">Transport</keyword>
<reference evidence="9 10" key="2">
    <citation type="journal article" date="2012" name="Stand. Genomic Sci.">
        <title>Complete genome sequence of the termite hindgut bacterium Spirochaeta coccoides type strain (SPN1(T)), reclassification in the genus Sphaerochaeta as Sphaerochaeta coccoides comb. nov. and emendations of the family Spirochaetaceae and the genus Sphaerochaeta.</title>
        <authorList>
            <person name="Abt B."/>
            <person name="Han C."/>
            <person name="Scheuner C."/>
            <person name="Lu M."/>
            <person name="Lapidus A."/>
            <person name="Nolan M."/>
            <person name="Lucas S."/>
            <person name="Hammon N."/>
            <person name="Deshpande S."/>
            <person name="Cheng J.F."/>
            <person name="Tapia R."/>
            <person name="Goodwin L.A."/>
            <person name="Pitluck S."/>
            <person name="Liolios K."/>
            <person name="Pagani I."/>
            <person name="Ivanova N."/>
            <person name="Mavromatis K."/>
            <person name="Mikhailova N."/>
            <person name="Huntemann M."/>
            <person name="Pati A."/>
            <person name="Chen A."/>
            <person name="Palaniappan K."/>
            <person name="Land M."/>
            <person name="Hauser L."/>
            <person name="Brambilla E.M."/>
            <person name="Rohde M."/>
            <person name="Spring S."/>
            <person name="Gronow S."/>
            <person name="Goker M."/>
            <person name="Woyke T."/>
            <person name="Bristow J."/>
            <person name="Eisen J.A."/>
            <person name="Markowitz V."/>
            <person name="Hugenholtz P."/>
            <person name="Kyrpides N.C."/>
            <person name="Klenk H.P."/>
            <person name="Detter J.C."/>
        </authorList>
    </citation>
    <scope>NUCLEOTIDE SEQUENCE [LARGE SCALE GENOMIC DNA]</scope>
    <source>
        <strain evidence="10">ATCC BAA-1237 / DSM 17374 / SPN1</strain>
    </source>
</reference>
<evidence type="ECO:0000256" key="3">
    <source>
        <dbReference type="ARBA" id="ARBA00022475"/>
    </source>
</evidence>
<dbReference type="eggNOG" id="COG1175">
    <property type="taxonomic scope" value="Bacteria"/>
</dbReference>
<comment type="similarity">
    <text evidence="7">Belongs to the binding-protein-dependent transport system permease family.</text>
</comment>
<keyword evidence="4 7" id="KW-0812">Transmembrane</keyword>
<dbReference type="Proteomes" id="UP000007939">
    <property type="component" value="Chromosome"/>
</dbReference>
<name>F4GKY0_PARC1</name>
<dbReference type="SUPFAM" id="SSF161098">
    <property type="entry name" value="MetI-like"/>
    <property type="match status" value="1"/>
</dbReference>
<reference evidence="10" key="1">
    <citation type="submission" date="2011-04" db="EMBL/GenBank/DDBJ databases">
        <title>The complete genome of Spirochaeta coccoides DSM 17374.</title>
        <authorList>
            <person name="Lucas S."/>
            <person name="Copeland A."/>
            <person name="Lapidus A."/>
            <person name="Bruce D."/>
            <person name="Goodwin L."/>
            <person name="Pitluck S."/>
            <person name="Peters L."/>
            <person name="Kyrpides N."/>
            <person name="Mavromatis K."/>
            <person name="Pagani I."/>
            <person name="Ivanova N."/>
            <person name="Ovchinnikova G."/>
            <person name="Lu M."/>
            <person name="Detter J.C."/>
            <person name="Tapia R."/>
            <person name="Han C."/>
            <person name="Land M."/>
            <person name="Hauser L."/>
            <person name="Markowitz V."/>
            <person name="Cheng J.-F."/>
            <person name="Hugenholtz P."/>
            <person name="Woyke T."/>
            <person name="Wu D."/>
            <person name="Spring S."/>
            <person name="Schroeder M."/>
            <person name="Brambilla E."/>
            <person name="Klenk H.-P."/>
            <person name="Eisen J.A."/>
        </authorList>
    </citation>
    <scope>NUCLEOTIDE SEQUENCE [LARGE SCALE GENOMIC DNA]</scope>
    <source>
        <strain evidence="10">ATCC BAA-1237 / DSM 17374 / SPN1</strain>
    </source>
</reference>
<dbReference type="GO" id="GO:0005886">
    <property type="term" value="C:plasma membrane"/>
    <property type="evidence" value="ECO:0007669"/>
    <property type="project" value="UniProtKB-SubCell"/>
</dbReference>
<dbReference type="PROSITE" id="PS50928">
    <property type="entry name" value="ABC_TM1"/>
    <property type="match status" value="1"/>
</dbReference>
<evidence type="ECO:0000256" key="4">
    <source>
        <dbReference type="ARBA" id="ARBA00022692"/>
    </source>
</evidence>
<protein>
    <submittedName>
        <fullName evidence="9">Carbohydrate ABC transporter membrane protein 1, CUT1 family</fullName>
    </submittedName>
</protein>
<feature type="transmembrane region" description="Helical" evidence="7">
    <location>
        <begin position="21"/>
        <end position="44"/>
    </location>
</feature>
<evidence type="ECO:0000259" key="8">
    <source>
        <dbReference type="PROSITE" id="PS50928"/>
    </source>
</evidence>
<evidence type="ECO:0000256" key="1">
    <source>
        <dbReference type="ARBA" id="ARBA00004651"/>
    </source>
</evidence>
<evidence type="ECO:0000313" key="9">
    <source>
        <dbReference type="EMBL" id="AEC01893.1"/>
    </source>
</evidence>
<evidence type="ECO:0000256" key="2">
    <source>
        <dbReference type="ARBA" id="ARBA00022448"/>
    </source>
</evidence>
<proteinExistence type="inferred from homology"/>
<feature type="transmembrane region" description="Helical" evidence="7">
    <location>
        <begin position="168"/>
        <end position="192"/>
    </location>
</feature>
<dbReference type="PANTHER" id="PTHR30193">
    <property type="entry name" value="ABC TRANSPORTER PERMEASE PROTEIN"/>
    <property type="match status" value="1"/>
</dbReference>
<dbReference type="AlphaFoldDB" id="F4GKY0"/>
<keyword evidence="5 7" id="KW-1133">Transmembrane helix</keyword>
<evidence type="ECO:0000313" key="10">
    <source>
        <dbReference type="Proteomes" id="UP000007939"/>
    </source>
</evidence>
<dbReference type="InterPro" id="IPR051393">
    <property type="entry name" value="ABC_transporter_permease"/>
</dbReference>
<evidence type="ECO:0000256" key="7">
    <source>
        <dbReference type="RuleBase" id="RU363032"/>
    </source>
</evidence>
<feature type="transmembrane region" description="Helical" evidence="7">
    <location>
        <begin position="118"/>
        <end position="136"/>
    </location>
</feature>
<dbReference type="STRING" id="760011.Spico_0667"/>
<dbReference type="CDD" id="cd06261">
    <property type="entry name" value="TM_PBP2"/>
    <property type="match status" value="1"/>
</dbReference>